<keyword evidence="3" id="KW-0560">Oxidoreductase</keyword>
<evidence type="ECO:0000256" key="4">
    <source>
        <dbReference type="ARBA" id="ARBA00023033"/>
    </source>
</evidence>
<dbReference type="Proteomes" id="UP000183413">
    <property type="component" value="Unassembled WGS sequence"/>
</dbReference>
<keyword evidence="1" id="KW-0285">Flavoprotein</keyword>
<evidence type="ECO:0000256" key="3">
    <source>
        <dbReference type="ARBA" id="ARBA00023002"/>
    </source>
</evidence>
<evidence type="ECO:0000313" key="7">
    <source>
        <dbReference type="Proteomes" id="UP000183413"/>
    </source>
</evidence>
<accession>A0A1I5IEI2</accession>
<dbReference type="GO" id="GO:0046306">
    <property type="term" value="P:alkanesulfonate catabolic process"/>
    <property type="evidence" value="ECO:0007669"/>
    <property type="project" value="TreeGrafter"/>
</dbReference>
<organism evidence="6 7">
    <name type="scientific">Actinomadura madurae</name>
    <dbReference type="NCBI Taxonomy" id="1993"/>
    <lineage>
        <taxon>Bacteria</taxon>
        <taxon>Bacillati</taxon>
        <taxon>Actinomycetota</taxon>
        <taxon>Actinomycetes</taxon>
        <taxon>Streptosporangiales</taxon>
        <taxon>Thermomonosporaceae</taxon>
        <taxon>Actinomadura</taxon>
    </lineage>
</organism>
<reference evidence="6 7" key="1">
    <citation type="submission" date="2016-10" db="EMBL/GenBank/DDBJ databases">
        <authorList>
            <person name="de Groot N.N."/>
        </authorList>
    </citation>
    <scope>NUCLEOTIDE SEQUENCE [LARGE SCALE GENOMIC DNA]</scope>
    <source>
        <strain evidence="6 7">DSM 43067</strain>
    </source>
</reference>
<dbReference type="SUPFAM" id="SSF51679">
    <property type="entry name" value="Bacterial luciferase-like"/>
    <property type="match status" value="1"/>
</dbReference>
<name>A0A1I5IEI2_9ACTN</name>
<keyword evidence="2" id="KW-0288">FMN</keyword>
<keyword evidence="4 6" id="KW-0503">Monooxygenase</keyword>
<protein>
    <submittedName>
        <fullName evidence="6">Alkanesulfonate monooxygenase</fullName>
    </submittedName>
</protein>
<evidence type="ECO:0000256" key="1">
    <source>
        <dbReference type="ARBA" id="ARBA00022630"/>
    </source>
</evidence>
<dbReference type="InParanoid" id="A0A1I5IEI2"/>
<proteinExistence type="predicted"/>
<sequence>MVTLYCTAPWVRERTPDGLDHLNEVPKWAERAGVRGLLLFTDGESIDPWAAAQYIVERTEELVPLVAVQPAYLHPYSAARLVTTMGTLYGRRVDLNLITGGYLPELNAYGSFLKHDERYERLLEYGTIMGRLLGGEQSYTHRGKHYEFIGATLRPALPEGLAPRIFVAGNSPAAVRTAAALDATRLTYPHPPSEYDGGSVPSGSTGIRIGIIARETSAEAWRIALRRYPENPAGRTMREFTAGNFDADWHSDLWKASGRPSDAAGAYWLRPFRLVHEFCPYLVGNYEEVAEILLQYLRLGVTTVILHCPEAEEDVFHAMAAVRRAEDLVPS</sequence>
<keyword evidence="7" id="KW-1185">Reference proteome</keyword>
<dbReference type="InterPro" id="IPR036661">
    <property type="entry name" value="Luciferase-like_sf"/>
</dbReference>
<dbReference type="EMBL" id="FOVH01000007">
    <property type="protein sequence ID" value="SFO58626.1"/>
    <property type="molecule type" value="Genomic_DNA"/>
</dbReference>
<dbReference type="eggNOG" id="COG2141">
    <property type="taxonomic scope" value="Bacteria"/>
</dbReference>
<evidence type="ECO:0000256" key="2">
    <source>
        <dbReference type="ARBA" id="ARBA00022643"/>
    </source>
</evidence>
<dbReference type="InterPro" id="IPR050172">
    <property type="entry name" value="SsuD_RutA_monooxygenase"/>
</dbReference>
<dbReference type="Pfam" id="PF00296">
    <property type="entry name" value="Bac_luciferase"/>
    <property type="match status" value="1"/>
</dbReference>
<gene>
    <name evidence="6" type="ORF">SAMN04489713_107278</name>
</gene>
<evidence type="ECO:0000259" key="5">
    <source>
        <dbReference type="Pfam" id="PF00296"/>
    </source>
</evidence>
<dbReference type="OrthoDB" id="9814695at2"/>
<dbReference type="InterPro" id="IPR011251">
    <property type="entry name" value="Luciferase-like_dom"/>
</dbReference>
<dbReference type="STRING" id="1993.SAMN04489713_107278"/>
<feature type="domain" description="Luciferase-like" evidence="5">
    <location>
        <begin position="12"/>
        <end position="302"/>
    </location>
</feature>
<dbReference type="AlphaFoldDB" id="A0A1I5IEI2"/>
<dbReference type="GeneID" id="99649380"/>
<dbReference type="PANTHER" id="PTHR42847">
    <property type="entry name" value="ALKANESULFONATE MONOOXYGENASE"/>
    <property type="match status" value="1"/>
</dbReference>
<evidence type="ECO:0000313" key="6">
    <source>
        <dbReference type="EMBL" id="SFO58626.1"/>
    </source>
</evidence>
<dbReference type="PANTHER" id="PTHR42847:SF4">
    <property type="entry name" value="ALKANESULFONATE MONOOXYGENASE-RELATED"/>
    <property type="match status" value="1"/>
</dbReference>
<dbReference type="Gene3D" id="3.20.20.30">
    <property type="entry name" value="Luciferase-like domain"/>
    <property type="match status" value="1"/>
</dbReference>
<dbReference type="GO" id="GO:0008726">
    <property type="term" value="F:alkanesulfonate monooxygenase activity"/>
    <property type="evidence" value="ECO:0007669"/>
    <property type="project" value="TreeGrafter"/>
</dbReference>
<dbReference type="RefSeq" id="WP_021595042.1">
    <property type="nucleotide sequence ID" value="NZ_CP083237.1"/>
</dbReference>